<proteinExistence type="predicted"/>
<protein>
    <submittedName>
        <fullName evidence="1">Uncharacterized protein</fullName>
    </submittedName>
</protein>
<evidence type="ECO:0000313" key="1">
    <source>
        <dbReference type="EMBL" id="ALJ91026.1"/>
    </source>
</evidence>
<dbReference type="Proteomes" id="UP000058660">
    <property type="component" value="Chromosome"/>
</dbReference>
<accession>A0ABM5VLL6</accession>
<organism evidence="1 2">
    <name type="scientific">Thermus aquaticus (strain ATCC BAA-2747 / Y51MC23)</name>
    <dbReference type="NCBI Taxonomy" id="498848"/>
    <lineage>
        <taxon>Bacteria</taxon>
        <taxon>Thermotogati</taxon>
        <taxon>Deinococcota</taxon>
        <taxon>Deinococci</taxon>
        <taxon>Thermales</taxon>
        <taxon>Thermaceae</taxon>
        <taxon>Thermus</taxon>
    </lineage>
</organism>
<evidence type="ECO:0000313" key="2">
    <source>
        <dbReference type="Proteomes" id="UP000058660"/>
    </source>
</evidence>
<gene>
    <name evidence="1" type="ORF">TO73_1182</name>
</gene>
<reference evidence="2" key="1">
    <citation type="journal article" date="2015" name="PLoS ONE">
        <title>Complete Genome Sequence of Thermus aquaticus Y51MC23.</title>
        <authorList>
            <person name="Brumm P.J."/>
            <person name="Monsma S."/>
            <person name="Keough B."/>
            <person name="Jasinovica S."/>
            <person name="Ferguson E."/>
            <person name="Schoenfeld T."/>
            <person name="Lodes M."/>
            <person name="Mead D.A."/>
        </authorList>
    </citation>
    <scope>NUCLEOTIDE SEQUENCE [LARGE SCALE GENOMIC DNA]</scope>
    <source>
        <strain evidence="2">BAA-2747 / Y51MC23</strain>
    </source>
</reference>
<keyword evidence="2" id="KW-1185">Reference proteome</keyword>
<sequence length="93" mass="10664">MGQPPLAEEKSEALLGWAEEYWPVIKDALLNPENWDDQEWQSEVAELGHLYGLLKRARPTTPEGRERLSRLVEDIRAVVSRYGLNPPKVDLEP</sequence>
<name>A0ABM5VLL6_THEA5</name>
<dbReference type="EMBL" id="CP010822">
    <property type="protein sequence ID" value="ALJ91026.1"/>
    <property type="molecule type" value="Genomic_DNA"/>
</dbReference>
<dbReference type="RefSeq" id="WP_003048480.1">
    <property type="nucleotide sequence ID" value="NZ_CP010822.1"/>
</dbReference>